<feature type="signal peptide" evidence="1">
    <location>
        <begin position="1"/>
        <end position="25"/>
    </location>
</feature>
<gene>
    <name evidence="2" type="ORF">J41TS12_13290</name>
</gene>
<sequence>MKKMNKTIAAVSVLAMTALPIAAFAQTQPADTIQPISAQIQPESKVVPATMGLITEFQNDQSGKFITVTGRGLAATDQSEIILSITKDTKIIDAKGKTVPLKTVIDEKRVVKAFYGPNITKSLPARGTLLTLVVQDYTFTAIDGTVDSLSKAGFLVKGTDTYSGNDQEIILRVGDQTKLLDQNGNPITEDKIQSGMTLRAFYGPEVMESFPVQAVASYIRVNTEIAEENEAEQEAPGTEGIITSYNDGKMTVAGHPLEQGGTNYIILSVDEATQIVDEEGNVLNKEALKEGAYVQAFYPQVMIMIYPAQSHADKIIVRKGEAPKVEGTIEASDFAGEGKVYVNVGSDSVKENDIVLNLSDDTVIIPVIGGDTALKPGMKITAFHSMVMALSMPGITNAEVILVQEDPSVSLPE</sequence>
<evidence type="ECO:0008006" key="4">
    <source>
        <dbReference type="Google" id="ProtNLM"/>
    </source>
</evidence>
<accession>A0A919XU70</accession>
<evidence type="ECO:0000256" key="1">
    <source>
        <dbReference type="SAM" id="SignalP"/>
    </source>
</evidence>
<name>A0A919XU70_9BACL</name>
<keyword evidence="3" id="KW-1185">Reference proteome</keyword>
<evidence type="ECO:0000313" key="2">
    <source>
        <dbReference type="EMBL" id="GIO36468.1"/>
    </source>
</evidence>
<dbReference type="Proteomes" id="UP000681162">
    <property type="component" value="Unassembled WGS sequence"/>
</dbReference>
<organism evidence="2 3">
    <name type="scientific">Paenibacillus antibioticophila</name>
    <dbReference type="NCBI Taxonomy" id="1274374"/>
    <lineage>
        <taxon>Bacteria</taxon>
        <taxon>Bacillati</taxon>
        <taxon>Bacillota</taxon>
        <taxon>Bacilli</taxon>
        <taxon>Bacillales</taxon>
        <taxon>Paenibacillaceae</taxon>
        <taxon>Paenibacillus</taxon>
    </lineage>
</organism>
<comment type="caution">
    <text evidence="2">The sequence shown here is derived from an EMBL/GenBank/DDBJ whole genome shotgun (WGS) entry which is preliminary data.</text>
</comment>
<dbReference type="AlphaFoldDB" id="A0A919XU70"/>
<reference evidence="2 3" key="1">
    <citation type="submission" date="2021-03" db="EMBL/GenBank/DDBJ databases">
        <title>Antimicrobial resistance genes in bacteria isolated from Japanese honey, and their potential for conferring macrolide and lincosamide resistance in the American foulbrood pathogen Paenibacillus larvae.</title>
        <authorList>
            <person name="Okamoto M."/>
            <person name="Kumagai M."/>
            <person name="Kanamori H."/>
            <person name="Takamatsu D."/>
        </authorList>
    </citation>
    <scope>NUCLEOTIDE SEQUENCE [LARGE SCALE GENOMIC DNA]</scope>
    <source>
        <strain evidence="2 3">J41TS12</strain>
    </source>
</reference>
<evidence type="ECO:0000313" key="3">
    <source>
        <dbReference type="Proteomes" id="UP000681162"/>
    </source>
</evidence>
<proteinExistence type="predicted"/>
<dbReference type="EMBL" id="BORR01000004">
    <property type="protein sequence ID" value="GIO36468.1"/>
    <property type="molecule type" value="Genomic_DNA"/>
</dbReference>
<dbReference type="RefSeq" id="WP_212938827.1">
    <property type="nucleotide sequence ID" value="NZ_BORR01000004.1"/>
</dbReference>
<feature type="chain" id="PRO_5037021528" description="Peptidase" evidence="1">
    <location>
        <begin position="26"/>
        <end position="413"/>
    </location>
</feature>
<protein>
    <recommendedName>
        <fullName evidence="4">Peptidase</fullName>
    </recommendedName>
</protein>
<keyword evidence="1" id="KW-0732">Signal</keyword>